<comment type="similarity">
    <text evidence="1">Belongs to the protein-tyrosine phosphatase family.</text>
</comment>
<evidence type="ECO:0000313" key="4">
    <source>
        <dbReference type="Proteomes" id="UP000316199"/>
    </source>
</evidence>
<dbReference type="InterPro" id="IPR029021">
    <property type="entry name" value="Prot-tyrosine_phosphatase-like"/>
</dbReference>
<dbReference type="Gene3D" id="3.90.190.10">
    <property type="entry name" value="Protein tyrosine phosphatase superfamily"/>
    <property type="match status" value="1"/>
</dbReference>
<organism evidence="3 4">
    <name type="scientific">OM182 bacterium</name>
    <dbReference type="NCBI Taxonomy" id="2510334"/>
    <lineage>
        <taxon>Bacteria</taxon>
        <taxon>Pseudomonadati</taxon>
        <taxon>Pseudomonadota</taxon>
        <taxon>Gammaproteobacteria</taxon>
        <taxon>OMG group</taxon>
        <taxon>OM182 clade</taxon>
    </lineage>
</organism>
<dbReference type="InterPro" id="IPR026893">
    <property type="entry name" value="Tyr/Ser_Pase_IphP-type"/>
</dbReference>
<dbReference type="PANTHER" id="PTHR31126">
    <property type="entry name" value="TYROSINE-PROTEIN PHOSPHATASE"/>
    <property type="match status" value="1"/>
</dbReference>
<evidence type="ECO:0000259" key="2">
    <source>
        <dbReference type="PROSITE" id="PS50056"/>
    </source>
</evidence>
<dbReference type="Proteomes" id="UP000316199">
    <property type="component" value="Unassembled WGS sequence"/>
</dbReference>
<dbReference type="Pfam" id="PF13350">
    <property type="entry name" value="Y_phosphatase3"/>
    <property type="match status" value="1"/>
</dbReference>
<sequence>MRSYPDGLARRVRLARSISLIDFEERHFPFEGCFNFRDVGGYPAANGRRLRWGFYFRAGRQDRMTLKDHEKIADLGIRTQIDLRRRDELEDQGRGPLGSMGVDYRWHSVIPPNGSKVLNAAAGEGISGQRYLRYLDFDSTPWLHVFELLANPESYPVVVHCTAGKDRTGVTTAFLLTVLGVERVLIEEDFILSNRDQPRHVKFLESKGLSSGSVHRNLGVPEDAMSVFLDGMEKEHGGVLPYLRRIGIDDEMQAAVRRVLLED</sequence>
<evidence type="ECO:0000313" key="3">
    <source>
        <dbReference type="EMBL" id="RZO76124.1"/>
    </source>
</evidence>
<protein>
    <submittedName>
        <fullName evidence="3">Tyrosine-protein phosphatase</fullName>
    </submittedName>
</protein>
<dbReference type="GO" id="GO:0004721">
    <property type="term" value="F:phosphoprotein phosphatase activity"/>
    <property type="evidence" value="ECO:0007669"/>
    <property type="project" value="InterPro"/>
</dbReference>
<comment type="caution">
    <text evidence="3">The sequence shown here is derived from an EMBL/GenBank/DDBJ whole genome shotgun (WGS) entry which is preliminary data.</text>
</comment>
<dbReference type="SUPFAM" id="SSF52799">
    <property type="entry name" value="(Phosphotyrosine protein) phosphatases II"/>
    <property type="match status" value="1"/>
</dbReference>
<dbReference type="AlphaFoldDB" id="A0A520S0X8"/>
<dbReference type="InterPro" id="IPR016130">
    <property type="entry name" value="Tyr_Pase_AS"/>
</dbReference>
<proteinExistence type="inferred from homology"/>
<dbReference type="PROSITE" id="PS50056">
    <property type="entry name" value="TYR_PHOSPHATASE_2"/>
    <property type="match status" value="1"/>
</dbReference>
<evidence type="ECO:0000256" key="1">
    <source>
        <dbReference type="ARBA" id="ARBA00009580"/>
    </source>
</evidence>
<dbReference type="PANTHER" id="PTHR31126:SF1">
    <property type="entry name" value="TYROSINE SPECIFIC PROTEIN PHOSPHATASES DOMAIN-CONTAINING PROTEIN"/>
    <property type="match status" value="1"/>
</dbReference>
<dbReference type="EMBL" id="SHAG01000017">
    <property type="protein sequence ID" value="RZO76124.1"/>
    <property type="molecule type" value="Genomic_DNA"/>
</dbReference>
<accession>A0A520S0X8</accession>
<feature type="domain" description="Tyrosine specific protein phosphatases" evidence="2">
    <location>
        <begin position="143"/>
        <end position="197"/>
    </location>
</feature>
<name>A0A520S0X8_9GAMM</name>
<dbReference type="InterPro" id="IPR000387">
    <property type="entry name" value="Tyr_Pase_dom"/>
</dbReference>
<reference evidence="3 4" key="1">
    <citation type="submission" date="2019-02" db="EMBL/GenBank/DDBJ databases">
        <title>Prokaryotic population dynamics and viral predation in marine succession experiment using metagenomics: the confinement effect.</title>
        <authorList>
            <person name="Haro-Moreno J.M."/>
            <person name="Rodriguez-Valera F."/>
            <person name="Lopez-Perez M."/>
        </authorList>
    </citation>
    <scope>NUCLEOTIDE SEQUENCE [LARGE SCALE GENOMIC DNA]</scope>
    <source>
        <strain evidence="3">MED-G157</strain>
    </source>
</reference>
<dbReference type="PROSITE" id="PS00383">
    <property type="entry name" value="TYR_PHOSPHATASE_1"/>
    <property type="match status" value="1"/>
</dbReference>
<gene>
    <name evidence="3" type="ORF">EVA68_05095</name>
</gene>